<keyword evidence="7" id="KW-1185">Reference proteome</keyword>
<comment type="function">
    <text evidence="3">The glycine cleavage system catalyzes the degradation of glycine. The H protein shuttles the methylamine group of glycine from the P protein to the T protein.</text>
</comment>
<feature type="domain" description="Lipoyl-binding" evidence="5">
    <location>
        <begin position="49"/>
        <end position="130"/>
    </location>
</feature>
<dbReference type="GO" id="GO:0009249">
    <property type="term" value="P:protein lipoylation"/>
    <property type="evidence" value="ECO:0007669"/>
    <property type="project" value="TreeGrafter"/>
</dbReference>
<proteinExistence type="inferred from homology"/>
<dbReference type="PANTHER" id="PTHR11715">
    <property type="entry name" value="GLYCINE CLEAVAGE SYSTEM H PROTEIN"/>
    <property type="match status" value="1"/>
</dbReference>
<dbReference type="InterPro" id="IPR011053">
    <property type="entry name" value="Single_hybrid_motif"/>
</dbReference>
<reference evidence="6" key="1">
    <citation type="submission" date="2019-06" db="EMBL/GenBank/DDBJ databases">
        <title>Complete genome sequence of Methylogaea oryzae strain JCM16910.</title>
        <authorList>
            <person name="Asakawa S."/>
        </authorList>
    </citation>
    <scope>NUCLEOTIDE SEQUENCE</scope>
    <source>
        <strain evidence="6">E10</strain>
    </source>
</reference>
<dbReference type="NCBIfam" id="TIGR00527">
    <property type="entry name" value="gcvH"/>
    <property type="match status" value="1"/>
</dbReference>
<evidence type="ECO:0000256" key="1">
    <source>
        <dbReference type="ARBA" id="ARBA00009249"/>
    </source>
</evidence>
<evidence type="ECO:0000256" key="2">
    <source>
        <dbReference type="ARBA" id="ARBA00022823"/>
    </source>
</evidence>
<dbReference type="PANTHER" id="PTHR11715:SF3">
    <property type="entry name" value="GLYCINE CLEAVAGE SYSTEM H PROTEIN-RELATED"/>
    <property type="match status" value="1"/>
</dbReference>
<feature type="modified residue" description="N6-lipoyllysine" evidence="3 4">
    <location>
        <position position="90"/>
    </location>
</feature>
<dbReference type="InterPro" id="IPR000089">
    <property type="entry name" value="Biotin_lipoyl"/>
</dbReference>
<dbReference type="Pfam" id="PF01597">
    <property type="entry name" value="GCV_H"/>
    <property type="match status" value="1"/>
</dbReference>
<evidence type="ECO:0000259" key="5">
    <source>
        <dbReference type="PROSITE" id="PS50968"/>
    </source>
</evidence>
<dbReference type="KEGG" id="moz:MoryE10_07440"/>
<dbReference type="CDD" id="cd06848">
    <property type="entry name" value="GCS_H"/>
    <property type="match status" value="1"/>
</dbReference>
<dbReference type="PROSITE" id="PS50968">
    <property type="entry name" value="BIOTINYL_LIPOYL"/>
    <property type="match status" value="1"/>
</dbReference>
<dbReference type="InterPro" id="IPR033753">
    <property type="entry name" value="GCV_H/Fam206"/>
</dbReference>
<evidence type="ECO:0000313" key="7">
    <source>
        <dbReference type="Proteomes" id="UP000824988"/>
    </source>
</evidence>
<comment type="cofactor">
    <cofactor evidence="3">
        <name>(R)-lipoate</name>
        <dbReference type="ChEBI" id="CHEBI:83088"/>
    </cofactor>
    <text evidence="3">Binds 1 lipoyl cofactor covalently.</text>
</comment>
<keyword evidence="2 3" id="KW-0450">Lipoyl</keyword>
<gene>
    <name evidence="3 6" type="primary">gcvH</name>
    <name evidence="6" type="ORF">MoryE10_07440</name>
</gene>
<dbReference type="GO" id="GO:0005960">
    <property type="term" value="C:glycine cleavage complex"/>
    <property type="evidence" value="ECO:0007669"/>
    <property type="project" value="InterPro"/>
</dbReference>
<dbReference type="InterPro" id="IPR017453">
    <property type="entry name" value="GCV_H_sub"/>
</dbReference>
<dbReference type="EMBL" id="AP019782">
    <property type="protein sequence ID" value="BBL70138.1"/>
    <property type="molecule type" value="Genomic_DNA"/>
</dbReference>
<dbReference type="SUPFAM" id="SSF51230">
    <property type="entry name" value="Single hybrid motif"/>
    <property type="match status" value="1"/>
</dbReference>
<dbReference type="AlphaFoldDB" id="A0A8D5AG91"/>
<dbReference type="Gene3D" id="2.40.50.100">
    <property type="match status" value="1"/>
</dbReference>
<comment type="similarity">
    <text evidence="1 3">Belongs to the GcvH family.</text>
</comment>
<sequence>MRAERGLACDNIPAIINVLFNAMGVCMSLLPEHLKYAKTHEWALLEGSAVKVGITDFAQEQLGDVVFLELPALGRKVKQGEECATIESVKSASGLNSPVSGEIVAVNSEAAASPEKINEDPYGCWLFQVKADDIAELDNLLDAAAYRTESEG</sequence>
<protein>
    <recommendedName>
        <fullName evidence="3">Glycine cleavage system H protein</fullName>
    </recommendedName>
</protein>
<dbReference type="HAMAP" id="MF_00272">
    <property type="entry name" value="GcvH"/>
    <property type="match status" value="1"/>
</dbReference>
<dbReference type="GO" id="GO:0019464">
    <property type="term" value="P:glycine decarboxylation via glycine cleavage system"/>
    <property type="evidence" value="ECO:0007669"/>
    <property type="project" value="UniProtKB-UniRule"/>
</dbReference>
<dbReference type="Proteomes" id="UP000824988">
    <property type="component" value="Chromosome"/>
</dbReference>
<dbReference type="GO" id="GO:0005829">
    <property type="term" value="C:cytosol"/>
    <property type="evidence" value="ECO:0007669"/>
    <property type="project" value="TreeGrafter"/>
</dbReference>
<dbReference type="NCBIfam" id="NF002270">
    <property type="entry name" value="PRK01202.1"/>
    <property type="match status" value="1"/>
</dbReference>
<name>A0A8D5AG91_9GAMM</name>
<accession>A0A8D5AG91</accession>
<evidence type="ECO:0000256" key="3">
    <source>
        <dbReference type="HAMAP-Rule" id="MF_00272"/>
    </source>
</evidence>
<dbReference type="InterPro" id="IPR003016">
    <property type="entry name" value="2-oxoA_DH_lipoyl-BS"/>
</dbReference>
<evidence type="ECO:0000313" key="6">
    <source>
        <dbReference type="EMBL" id="BBL70138.1"/>
    </source>
</evidence>
<organism evidence="6 7">
    <name type="scientific">Methylogaea oryzae</name>
    <dbReference type="NCBI Taxonomy" id="1295382"/>
    <lineage>
        <taxon>Bacteria</taxon>
        <taxon>Pseudomonadati</taxon>
        <taxon>Pseudomonadota</taxon>
        <taxon>Gammaproteobacteria</taxon>
        <taxon>Methylococcales</taxon>
        <taxon>Methylococcaceae</taxon>
        <taxon>Methylogaea</taxon>
    </lineage>
</organism>
<dbReference type="InterPro" id="IPR002930">
    <property type="entry name" value="GCV_H"/>
</dbReference>
<evidence type="ECO:0000256" key="4">
    <source>
        <dbReference type="PIRSR" id="PIRSR617453-50"/>
    </source>
</evidence>
<comment type="subunit">
    <text evidence="3">The glycine cleavage system is composed of four proteins: P, T, L and H.</text>
</comment>
<dbReference type="PROSITE" id="PS00189">
    <property type="entry name" value="LIPOYL"/>
    <property type="match status" value="1"/>
</dbReference>